<dbReference type="EMBL" id="KR029601">
    <property type="protein sequence ID" value="AKH48098.1"/>
    <property type="molecule type" value="Genomic_DNA"/>
</dbReference>
<accession>A0A0F7L944</accession>
<protein>
    <submittedName>
        <fullName evidence="1">Uncharacterized protein</fullName>
    </submittedName>
</protein>
<reference evidence="1" key="2">
    <citation type="submission" date="2015-03" db="EMBL/GenBank/DDBJ databases">
        <authorList>
            <person name="Chow C.-E.T."/>
            <person name="Winget D.M."/>
            <person name="White R.A.III."/>
            <person name="Hallam S.J."/>
            <person name="Suttle C.A."/>
        </authorList>
    </citation>
    <scope>NUCLEOTIDE SEQUENCE</scope>
    <source>
        <strain evidence="1">Oxic1_6</strain>
    </source>
</reference>
<evidence type="ECO:0000313" key="1">
    <source>
        <dbReference type="EMBL" id="AKH48098.1"/>
    </source>
</evidence>
<organism evidence="1">
    <name type="scientific">uncultured marine virus</name>
    <dbReference type="NCBI Taxonomy" id="186617"/>
    <lineage>
        <taxon>Viruses</taxon>
        <taxon>environmental samples</taxon>
    </lineage>
</organism>
<name>A0A0F7L944_9VIRU</name>
<sequence>MRTPALFFSLSLSFRLRSLVWRFINSGLEGETPAHTGEKNMSDTIPAVGTQITLGSDDSANPVVWTVAAYEDDNRTAVLTRRELWDYNRAMNWTRPITDADYRTITKRVELTS</sequence>
<reference evidence="1" key="1">
    <citation type="journal article" date="2015" name="Front. Microbiol.">
        <title>Combining genomic sequencing methods to explore viral diversity and reveal potential virus-host interactions.</title>
        <authorList>
            <person name="Chow C.E."/>
            <person name="Winget D.M."/>
            <person name="White R.A.III."/>
            <person name="Hallam S.J."/>
            <person name="Suttle C.A."/>
        </authorList>
    </citation>
    <scope>NUCLEOTIDE SEQUENCE</scope>
    <source>
        <strain evidence="1">Oxic1_6</strain>
    </source>
</reference>
<proteinExistence type="predicted"/>